<keyword evidence="2" id="KW-1185">Reference proteome</keyword>
<evidence type="ECO:0000313" key="2">
    <source>
        <dbReference type="Proteomes" id="UP000583266"/>
    </source>
</evidence>
<dbReference type="EMBL" id="JABBGC010000001">
    <property type="protein sequence ID" value="NML36789.1"/>
    <property type="molecule type" value="Genomic_DNA"/>
</dbReference>
<dbReference type="Proteomes" id="UP000583266">
    <property type="component" value="Unassembled WGS sequence"/>
</dbReference>
<dbReference type="AlphaFoldDB" id="A0A848GH84"/>
<organism evidence="1 2">
    <name type="scientific">Chitinophaga fulva</name>
    <dbReference type="NCBI Taxonomy" id="2728842"/>
    <lineage>
        <taxon>Bacteria</taxon>
        <taxon>Pseudomonadati</taxon>
        <taxon>Bacteroidota</taxon>
        <taxon>Chitinophagia</taxon>
        <taxon>Chitinophagales</taxon>
        <taxon>Chitinophagaceae</taxon>
        <taxon>Chitinophaga</taxon>
    </lineage>
</organism>
<name>A0A848GH84_9BACT</name>
<proteinExistence type="predicted"/>
<gene>
    <name evidence="1" type="ORF">HHL17_06225</name>
</gene>
<accession>A0A848GH84</accession>
<sequence length="371" mass="43023">MKVNIMELLSYRDLRAVGTGKDMLSEDGLFIYKRHQGAYRLCFGDAPEIAVDEFITPELYEEATAFTGDEATEDFVFLAEILLNIFQYRKKKQVINQRLKLFCLKQIIFQQHHDTAELATLFRFLLFFHPCSEDYIDRFSLNKDGFLYKGSPVDLLTLITNLFDNFINHKDQFPSLADFSAEHLSVSKVLVLETLKMMLPHVGQVPYVVPGKGGPVLLTAIFSQPQAFFDIYNNNKEEFFRLLKESQPAYTVKSWDDDPEAQAAVYYGTTRNDTIEAYFNRPARVLRRKKYLVEFFVDMYVFYILCSPDGLKTLLEVLEPGNVFLQQILTILFSHPFYNGEAKVRLIESGLYKQLPEGFWKERINKMAANM</sequence>
<reference evidence="1 2" key="1">
    <citation type="submission" date="2020-04" db="EMBL/GenBank/DDBJ databases">
        <title>Chitinophaga sp. G-6-1-13 sp. nov., isolated from soil.</title>
        <authorList>
            <person name="Dahal R.H."/>
            <person name="Chaudhary D.K."/>
        </authorList>
    </citation>
    <scope>NUCLEOTIDE SEQUENCE [LARGE SCALE GENOMIC DNA]</scope>
    <source>
        <strain evidence="1 2">G-6-1-13</strain>
    </source>
</reference>
<evidence type="ECO:0000313" key="1">
    <source>
        <dbReference type="EMBL" id="NML36789.1"/>
    </source>
</evidence>
<dbReference type="RefSeq" id="WP_169223895.1">
    <property type="nucleotide sequence ID" value="NZ_JABBGC010000001.1"/>
</dbReference>
<protein>
    <submittedName>
        <fullName evidence="1">Uncharacterized protein</fullName>
    </submittedName>
</protein>
<comment type="caution">
    <text evidence="1">The sequence shown here is derived from an EMBL/GenBank/DDBJ whole genome shotgun (WGS) entry which is preliminary data.</text>
</comment>